<gene>
    <name evidence="3" type="ORF">VNI00_008334</name>
</gene>
<feature type="compositionally biased region" description="Basic and acidic residues" evidence="1">
    <location>
        <begin position="65"/>
        <end position="74"/>
    </location>
</feature>
<evidence type="ECO:0000256" key="1">
    <source>
        <dbReference type="SAM" id="MobiDB-lite"/>
    </source>
</evidence>
<feature type="compositionally biased region" description="Gly residues" evidence="1">
    <location>
        <begin position="334"/>
        <end position="343"/>
    </location>
</feature>
<dbReference type="Proteomes" id="UP001383192">
    <property type="component" value="Unassembled WGS sequence"/>
</dbReference>
<comment type="caution">
    <text evidence="3">The sequence shown here is derived from an EMBL/GenBank/DDBJ whole genome shotgun (WGS) entry which is preliminary data.</text>
</comment>
<dbReference type="GO" id="GO:0043130">
    <property type="term" value="F:ubiquitin binding"/>
    <property type="evidence" value="ECO:0007669"/>
    <property type="project" value="InterPro"/>
</dbReference>
<feature type="domain" description="CUE" evidence="2">
    <location>
        <begin position="88"/>
        <end position="131"/>
    </location>
</feature>
<feature type="compositionally biased region" description="Low complexity" evidence="1">
    <location>
        <begin position="257"/>
        <end position="281"/>
    </location>
</feature>
<reference evidence="3 4" key="1">
    <citation type="submission" date="2024-01" db="EMBL/GenBank/DDBJ databases">
        <title>A draft genome for a cacao thread blight-causing isolate of Paramarasmius palmivorus.</title>
        <authorList>
            <person name="Baruah I.K."/>
            <person name="Bukari Y."/>
            <person name="Amoako-Attah I."/>
            <person name="Meinhardt L.W."/>
            <person name="Bailey B.A."/>
            <person name="Cohen S.P."/>
        </authorList>
    </citation>
    <scope>NUCLEOTIDE SEQUENCE [LARGE SCALE GENOMIC DNA]</scope>
    <source>
        <strain evidence="3 4">GH-12</strain>
    </source>
</reference>
<dbReference type="SMART" id="SM00546">
    <property type="entry name" value="CUE"/>
    <property type="match status" value="1"/>
</dbReference>
<dbReference type="PANTHER" id="PTHR16461">
    <property type="entry name" value="TOLL-INTERACTING PROTEIN"/>
    <property type="match status" value="1"/>
</dbReference>
<organism evidence="3 4">
    <name type="scientific">Paramarasmius palmivorus</name>
    <dbReference type="NCBI Taxonomy" id="297713"/>
    <lineage>
        <taxon>Eukaryota</taxon>
        <taxon>Fungi</taxon>
        <taxon>Dikarya</taxon>
        <taxon>Basidiomycota</taxon>
        <taxon>Agaricomycotina</taxon>
        <taxon>Agaricomycetes</taxon>
        <taxon>Agaricomycetidae</taxon>
        <taxon>Agaricales</taxon>
        <taxon>Marasmiineae</taxon>
        <taxon>Marasmiaceae</taxon>
        <taxon>Paramarasmius</taxon>
    </lineage>
</organism>
<feature type="compositionally biased region" description="Low complexity" evidence="1">
    <location>
        <begin position="27"/>
        <end position="46"/>
    </location>
</feature>
<dbReference type="PROSITE" id="PS51140">
    <property type="entry name" value="CUE"/>
    <property type="match status" value="1"/>
</dbReference>
<evidence type="ECO:0000313" key="3">
    <source>
        <dbReference type="EMBL" id="KAK7043722.1"/>
    </source>
</evidence>
<dbReference type="PANTHER" id="PTHR16461:SF5">
    <property type="entry name" value="TOLL-INTERACTING PROTEIN"/>
    <property type="match status" value="1"/>
</dbReference>
<feature type="compositionally biased region" description="Low complexity" evidence="1">
    <location>
        <begin position="316"/>
        <end position="326"/>
    </location>
</feature>
<dbReference type="GO" id="GO:0006511">
    <property type="term" value="P:ubiquitin-dependent protein catabolic process"/>
    <property type="evidence" value="ECO:0007669"/>
    <property type="project" value="TreeGrafter"/>
</dbReference>
<feature type="region of interest" description="Disordered" evidence="1">
    <location>
        <begin position="225"/>
        <end position="390"/>
    </location>
</feature>
<dbReference type="InterPro" id="IPR003892">
    <property type="entry name" value="CUE"/>
</dbReference>
<dbReference type="InterPro" id="IPR009060">
    <property type="entry name" value="UBA-like_sf"/>
</dbReference>
<sequence length="390" mass="41839">MTDENKSSAAPNSPPPADPFTDPVNKSTSETSSPVPVTTSPTQSQPGNIGFTSASPSPSPGIPDTTHETSRDNDIAQEPANTNANQPPSNPQIAGLKAMFPDFDDAILQSVLESARGNQDQAIDTLLGMSDPDYRSDARPQPESNSQEELDEQFARSLYMQEQDEHQRYQQAQWEAQQRPAPARRSSQNAGGGDMMADVQDQFSRIAETGKKTFGNIMSKVRAKISEFDQQRQGQASGTHPTYGGAGGDTLPYDSVQNPNPNQQYQQYRPHQPPSQAQQPAFYDPNPQSSSPTIQTPTQGFTTPAVASETQGYNVSSSPPASSAATPRPPATGTGSGIDGGKLGLLPKRPVSLIAQSPPPGEANKTKRPDDDDDELEYVENPFEEGSGRK</sequence>
<evidence type="ECO:0000313" key="4">
    <source>
        <dbReference type="Proteomes" id="UP001383192"/>
    </source>
</evidence>
<feature type="region of interest" description="Disordered" evidence="1">
    <location>
        <begin position="1"/>
        <end position="98"/>
    </location>
</feature>
<feature type="compositionally biased region" description="Polar residues" evidence="1">
    <location>
        <begin position="286"/>
        <end position="302"/>
    </location>
</feature>
<evidence type="ECO:0000259" key="2">
    <source>
        <dbReference type="PROSITE" id="PS51140"/>
    </source>
</evidence>
<feature type="region of interest" description="Disordered" evidence="1">
    <location>
        <begin position="115"/>
        <end position="204"/>
    </location>
</feature>
<dbReference type="AlphaFoldDB" id="A0AAW0CYR9"/>
<dbReference type="GO" id="GO:0031624">
    <property type="term" value="F:ubiquitin conjugating enzyme binding"/>
    <property type="evidence" value="ECO:0007669"/>
    <property type="project" value="TreeGrafter"/>
</dbReference>
<dbReference type="Gene3D" id="1.10.8.10">
    <property type="entry name" value="DNA helicase RuvA subunit, C-terminal domain"/>
    <property type="match status" value="1"/>
</dbReference>
<feature type="compositionally biased region" description="Low complexity" evidence="1">
    <location>
        <begin position="169"/>
        <end position="188"/>
    </location>
</feature>
<dbReference type="CDD" id="cd14279">
    <property type="entry name" value="CUE"/>
    <property type="match status" value="1"/>
</dbReference>
<keyword evidence="4" id="KW-1185">Reference proteome</keyword>
<dbReference type="Pfam" id="PF02845">
    <property type="entry name" value="CUE"/>
    <property type="match status" value="1"/>
</dbReference>
<proteinExistence type="predicted"/>
<name>A0AAW0CYR9_9AGAR</name>
<feature type="compositionally biased region" description="Polar residues" evidence="1">
    <location>
        <begin position="231"/>
        <end position="240"/>
    </location>
</feature>
<dbReference type="SUPFAM" id="SSF46934">
    <property type="entry name" value="UBA-like"/>
    <property type="match status" value="1"/>
</dbReference>
<dbReference type="GO" id="GO:0005737">
    <property type="term" value="C:cytoplasm"/>
    <property type="evidence" value="ECO:0007669"/>
    <property type="project" value="TreeGrafter"/>
</dbReference>
<protein>
    <recommendedName>
        <fullName evidence="2">CUE domain-containing protein</fullName>
    </recommendedName>
</protein>
<accession>A0AAW0CYR9</accession>
<dbReference type="EMBL" id="JAYKXP010000028">
    <property type="protein sequence ID" value="KAK7043722.1"/>
    <property type="molecule type" value="Genomic_DNA"/>
</dbReference>